<evidence type="ECO:0000313" key="2">
    <source>
        <dbReference type="EMBL" id="EMS24708.1"/>
    </source>
</evidence>
<protein>
    <submittedName>
        <fullName evidence="2">Uncharacterized protein</fullName>
    </submittedName>
</protein>
<evidence type="ECO:0000313" key="3">
    <source>
        <dbReference type="Proteomes" id="UP000016926"/>
    </source>
</evidence>
<dbReference type="GeneID" id="27368901"/>
<feature type="region of interest" description="Disordered" evidence="1">
    <location>
        <begin position="390"/>
        <end position="423"/>
    </location>
</feature>
<dbReference type="RefSeq" id="XP_016275827.1">
    <property type="nucleotide sequence ID" value="XM_016418551.1"/>
</dbReference>
<name>M7XWS9_RHOT1</name>
<accession>M7XWS9</accession>
<dbReference type="Proteomes" id="UP000016926">
    <property type="component" value="Unassembled WGS sequence"/>
</dbReference>
<organism evidence="2 3">
    <name type="scientific">Rhodotorula toruloides (strain NP11)</name>
    <name type="common">Yeast</name>
    <name type="synonym">Rhodosporidium toruloides</name>
    <dbReference type="NCBI Taxonomy" id="1130832"/>
    <lineage>
        <taxon>Eukaryota</taxon>
        <taxon>Fungi</taxon>
        <taxon>Dikarya</taxon>
        <taxon>Basidiomycota</taxon>
        <taxon>Pucciniomycotina</taxon>
        <taxon>Microbotryomycetes</taxon>
        <taxon>Sporidiobolales</taxon>
        <taxon>Sporidiobolaceae</taxon>
        <taxon>Rhodotorula</taxon>
    </lineage>
</organism>
<dbReference type="Gene3D" id="3.60.130.30">
    <property type="match status" value="1"/>
</dbReference>
<reference evidence="2 3" key="1">
    <citation type="journal article" date="2012" name="Nat. Commun.">
        <title>A multi-omic map of the lipid-producing yeast Rhodosporidium toruloides.</title>
        <authorList>
            <person name="Zhu Z."/>
            <person name="Zhang S."/>
            <person name="Liu H."/>
            <person name="Shen H."/>
            <person name="Lin X."/>
            <person name="Yang F."/>
            <person name="Zhou Y.J."/>
            <person name="Jin G."/>
            <person name="Ye M."/>
            <person name="Zou H."/>
            <person name="Zou H."/>
            <person name="Zhao Z.K."/>
        </authorList>
    </citation>
    <scope>NUCLEOTIDE SEQUENCE [LARGE SCALE GENOMIC DNA]</scope>
    <source>
        <strain evidence="2 3">NP11</strain>
    </source>
</reference>
<dbReference type="AlphaFoldDB" id="M7XWS9"/>
<proteinExistence type="predicted"/>
<evidence type="ECO:0000256" key="1">
    <source>
        <dbReference type="SAM" id="MobiDB-lite"/>
    </source>
</evidence>
<dbReference type="EMBL" id="KB722644">
    <property type="protein sequence ID" value="EMS24708.1"/>
    <property type="molecule type" value="Genomic_DNA"/>
</dbReference>
<sequence>MTSLLGLPPPLLNQAQSRMRVRQALKFAGPPYPGQSTGLYDVSVRQTLAEIQAHSGKQVQQRRMERIWQDAERDRQAREDIPANKDVRIFSADGRPVCVIVRGALNQTDTAGKPYSEQLSAALRSFNLDFPPSAKTANEKRHLGAQPDSQLQRDLLAGETAGVFHLGEWAEQGRSGNAHAVKVTSETLEGQRKGLRAAALVQLVRFFVPAGDDQEQGPSAVKDFSYWARFTHTPATTFTGTAVLSHLSSLTHRDASNSRYFLTEMVVVGDLHGGELYLEDWGLVIPYRSGDTCLFYASSIPHAILPFLGRRYSLVNFTHTAAMNLIAPPDLAAQLKLAETFEEPVHNSQEYVQLTTSLKQRLKLAEQAKERQEAINVESAAGVHSLATHLNRHPGSANIPPPPLPPLASLTRNPADGHYSLRP</sequence>
<gene>
    <name evidence="2" type="ORF">RHTO_04888</name>
</gene>
<keyword evidence="3" id="KW-1185">Reference proteome</keyword>
<dbReference type="HOGENOM" id="CLU_649160_0_0_1"/>